<proteinExistence type="predicted"/>
<sequence>MNRDVANYYFKEDDDDDYDDDDDEEDEDEDDDDDDGDDDDDDDDDDDGADDDDDDDGADDDDEEGEEVQLAVLGLAYTELKNVVEETNINSTDYDVVVFICDELTGNTGVHDGIQKAINDYQKVSTGVTVSWLYLIADDFYVCILFA</sequence>
<gene>
    <name evidence="2" type="ORF">DILT_LOCUS10624</name>
</gene>
<evidence type="ECO:0000313" key="2">
    <source>
        <dbReference type="EMBL" id="VDN14793.1"/>
    </source>
</evidence>
<dbReference type="Proteomes" id="UP000281553">
    <property type="component" value="Unassembled WGS sequence"/>
</dbReference>
<evidence type="ECO:0000256" key="1">
    <source>
        <dbReference type="SAM" id="MobiDB-lite"/>
    </source>
</evidence>
<accession>A0A3P7LUW7</accession>
<evidence type="ECO:0000313" key="3">
    <source>
        <dbReference type="Proteomes" id="UP000281553"/>
    </source>
</evidence>
<reference evidence="2 3" key="1">
    <citation type="submission" date="2018-11" db="EMBL/GenBank/DDBJ databases">
        <authorList>
            <consortium name="Pathogen Informatics"/>
        </authorList>
    </citation>
    <scope>NUCLEOTIDE SEQUENCE [LARGE SCALE GENOMIC DNA]</scope>
</reference>
<feature type="compositionally biased region" description="Acidic residues" evidence="1">
    <location>
        <begin position="12"/>
        <end position="66"/>
    </location>
</feature>
<keyword evidence="3" id="KW-1185">Reference proteome</keyword>
<name>A0A3P7LUW7_DIBLA</name>
<dbReference type="AlphaFoldDB" id="A0A3P7LUW7"/>
<dbReference type="EMBL" id="UYRU01060405">
    <property type="protein sequence ID" value="VDN14793.1"/>
    <property type="molecule type" value="Genomic_DNA"/>
</dbReference>
<feature type="region of interest" description="Disordered" evidence="1">
    <location>
        <begin position="1"/>
        <end position="66"/>
    </location>
</feature>
<organism evidence="2 3">
    <name type="scientific">Dibothriocephalus latus</name>
    <name type="common">Fish tapeworm</name>
    <name type="synonym">Diphyllobothrium latum</name>
    <dbReference type="NCBI Taxonomy" id="60516"/>
    <lineage>
        <taxon>Eukaryota</taxon>
        <taxon>Metazoa</taxon>
        <taxon>Spiralia</taxon>
        <taxon>Lophotrochozoa</taxon>
        <taxon>Platyhelminthes</taxon>
        <taxon>Cestoda</taxon>
        <taxon>Eucestoda</taxon>
        <taxon>Diphyllobothriidea</taxon>
        <taxon>Diphyllobothriidae</taxon>
        <taxon>Dibothriocephalus</taxon>
    </lineage>
</organism>
<protein>
    <submittedName>
        <fullName evidence="2">Uncharacterized protein</fullName>
    </submittedName>
</protein>